<gene>
    <name evidence="1" type="ORF">S03H2_48617</name>
</gene>
<sequence length="158" mass="18080">MAFHQDIIFFDEDEEGLNHFIWTDGAGNVHDELLTLPFPNVGMFVVADSEQNYRRPEQDDYIEPTPDYLSDQYRAPVYKPRLYSIGVYIAGATRSEYEQLQGQWDSWHSAELGQGEFKRVTARGFTRCLDCVPRPPGEMTGVASYAKTFRQAYIAANP</sequence>
<dbReference type="AlphaFoldDB" id="X1J7S3"/>
<evidence type="ECO:0000313" key="1">
    <source>
        <dbReference type="EMBL" id="GAH65818.1"/>
    </source>
</evidence>
<reference evidence="1" key="1">
    <citation type="journal article" date="2014" name="Front. Microbiol.">
        <title>High frequency of phylogenetically diverse reductive dehalogenase-homologous genes in deep subseafloor sedimentary metagenomes.</title>
        <authorList>
            <person name="Kawai M."/>
            <person name="Futagami T."/>
            <person name="Toyoda A."/>
            <person name="Takaki Y."/>
            <person name="Nishi S."/>
            <person name="Hori S."/>
            <person name="Arai W."/>
            <person name="Tsubouchi T."/>
            <person name="Morono Y."/>
            <person name="Uchiyama I."/>
            <person name="Ito T."/>
            <person name="Fujiyama A."/>
            <person name="Inagaki F."/>
            <person name="Takami H."/>
        </authorList>
    </citation>
    <scope>NUCLEOTIDE SEQUENCE</scope>
    <source>
        <strain evidence="1">Expedition CK06-06</strain>
    </source>
</reference>
<dbReference type="EMBL" id="BARU01030665">
    <property type="protein sequence ID" value="GAH65818.1"/>
    <property type="molecule type" value="Genomic_DNA"/>
</dbReference>
<accession>X1J7S3</accession>
<proteinExistence type="predicted"/>
<name>X1J7S3_9ZZZZ</name>
<organism evidence="1">
    <name type="scientific">marine sediment metagenome</name>
    <dbReference type="NCBI Taxonomy" id="412755"/>
    <lineage>
        <taxon>unclassified sequences</taxon>
        <taxon>metagenomes</taxon>
        <taxon>ecological metagenomes</taxon>
    </lineage>
</organism>
<protein>
    <submittedName>
        <fullName evidence="1">Uncharacterized protein</fullName>
    </submittedName>
</protein>
<comment type="caution">
    <text evidence="1">The sequence shown here is derived from an EMBL/GenBank/DDBJ whole genome shotgun (WGS) entry which is preliminary data.</text>
</comment>